<gene>
    <name evidence="5" type="ORF">LNTAR_14902</name>
</gene>
<dbReference type="InterPro" id="IPR029026">
    <property type="entry name" value="tRNA_m1G_MTases_N"/>
</dbReference>
<evidence type="ECO:0000259" key="4">
    <source>
        <dbReference type="SMART" id="SM00967"/>
    </source>
</evidence>
<dbReference type="Proteomes" id="UP000004947">
    <property type="component" value="Unassembled WGS sequence"/>
</dbReference>
<protein>
    <submittedName>
        <fullName evidence="5">Putative rRNA methylase</fullName>
    </submittedName>
</protein>
<dbReference type="PANTHER" id="PTHR43191:SF2">
    <property type="entry name" value="RRNA METHYLTRANSFERASE 3, MITOCHONDRIAL"/>
    <property type="match status" value="1"/>
</dbReference>
<dbReference type="GO" id="GO:0003723">
    <property type="term" value="F:RNA binding"/>
    <property type="evidence" value="ECO:0007669"/>
    <property type="project" value="InterPro"/>
</dbReference>
<evidence type="ECO:0000313" key="6">
    <source>
        <dbReference type="Proteomes" id="UP000004947"/>
    </source>
</evidence>
<dbReference type="GO" id="GO:0005737">
    <property type="term" value="C:cytoplasm"/>
    <property type="evidence" value="ECO:0007669"/>
    <property type="project" value="UniProtKB-ARBA"/>
</dbReference>
<dbReference type="InterPro" id="IPR029064">
    <property type="entry name" value="Ribosomal_eL30-like_sf"/>
</dbReference>
<keyword evidence="3" id="KW-0808">Transferase</keyword>
<dbReference type="GO" id="GO:0008173">
    <property type="term" value="F:RNA methyltransferase activity"/>
    <property type="evidence" value="ECO:0007669"/>
    <property type="project" value="InterPro"/>
</dbReference>
<dbReference type="InterPro" id="IPR029028">
    <property type="entry name" value="Alpha/beta_knot_MTases"/>
</dbReference>
<dbReference type="InterPro" id="IPR001537">
    <property type="entry name" value="SpoU_MeTrfase"/>
</dbReference>
<comment type="caution">
    <text evidence="5">The sequence shown here is derived from an EMBL/GenBank/DDBJ whole genome shotgun (WGS) entry which is preliminary data.</text>
</comment>
<dbReference type="OrthoDB" id="9785673at2"/>
<dbReference type="Pfam" id="PF22435">
    <property type="entry name" value="MRM3-like_sub_bind"/>
    <property type="match status" value="1"/>
</dbReference>
<dbReference type="AlphaFoldDB" id="A6DHN2"/>
<dbReference type="PANTHER" id="PTHR43191">
    <property type="entry name" value="RRNA METHYLTRANSFERASE 3"/>
    <property type="match status" value="1"/>
</dbReference>
<evidence type="ECO:0000256" key="3">
    <source>
        <dbReference type="ARBA" id="ARBA00022679"/>
    </source>
</evidence>
<dbReference type="Gene3D" id="3.30.1330.30">
    <property type="match status" value="1"/>
</dbReference>
<sequence length="265" mass="29669">MHISSLSNPRIKHIVKLRERRYRDKEQTMIIEGFRSIYRAADNGVYPKELYICRDFFLGKNEDELIQKLQDEGGTQIFETEQNVFKKISYRDRPEGLLALTGYFRKQVDDLELSDPPLLVVAQSIEKPGNLGTIIRSADGTGADGLILCDKCTDLFNPNVITASTGMCFSLPIAEAASQDTINYLKENNITILSATPHADKLYTDVDMTGPIAVIVGAEQYGLSEEWMKQSSINVKIPMLGKADSLNVATATTLLLYEAVRQRQQ</sequence>
<dbReference type="STRING" id="313628.LNTAR_14902"/>
<dbReference type="SMART" id="SM00967">
    <property type="entry name" value="SpoU_sub_bind"/>
    <property type="match status" value="1"/>
</dbReference>
<keyword evidence="2 5" id="KW-0489">Methyltransferase</keyword>
<keyword evidence="6" id="KW-1185">Reference proteome</keyword>
<comment type="similarity">
    <text evidence="1">Belongs to the class IV-like SAM-binding methyltransferase superfamily. RNA methyltransferase TrmH family.</text>
</comment>
<evidence type="ECO:0000256" key="1">
    <source>
        <dbReference type="ARBA" id="ARBA00007228"/>
    </source>
</evidence>
<dbReference type="Gene3D" id="3.40.1280.10">
    <property type="match status" value="1"/>
</dbReference>
<dbReference type="EMBL" id="ABCK01000003">
    <property type="protein sequence ID" value="EDM29115.1"/>
    <property type="molecule type" value="Genomic_DNA"/>
</dbReference>
<dbReference type="eggNOG" id="COG0566">
    <property type="taxonomic scope" value="Bacteria"/>
</dbReference>
<dbReference type="Pfam" id="PF00588">
    <property type="entry name" value="SpoU_methylase"/>
    <property type="match status" value="1"/>
</dbReference>
<dbReference type="GO" id="GO:0032259">
    <property type="term" value="P:methylation"/>
    <property type="evidence" value="ECO:0007669"/>
    <property type="project" value="UniProtKB-KW"/>
</dbReference>
<name>A6DHN2_9BACT</name>
<dbReference type="RefSeq" id="WP_007277417.1">
    <property type="nucleotide sequence ID" value="NZ_ABCK01000003.1"/>
</dbReference>
<accession>A6DHN2</accession>
<dbReference type="InterPro" id="IPR053888">
    <property type="entry name" value="MRM3-like_sub_bind"/>
</dbReference>
<organism evidence="5 6">
    <name type="scientific">Lentisphaera araneosa HTCC2155</name>
    <dbReference type="NCBI Taxonomy" id="313628"/>
    <lineage>
        <taxon>Bacteria</taxon>
        <taxon>Pseudomonadati</taxon>
        <taxon>Lentisphaerota</taxon>
        <taxon>Lentisphaeria</taxon>
        <taxon>Lentisphaerales</taxon>
        <taxon>Lentisphaeraceae</taxon>
        <taxon>Lentisphaera</taxon>
    </lineage>
</organism>
<feature type="domain" description="RNA 2-O ribose methyltransferase substrate binding" evidence="4">
    <location>
        <begin position="30"/>
        <end position="107"/>
    </location>
</feature>
<evidence type="ECO:0000313" key="5">
    <source>
        <dbReference type="EMBL" id="EDM29115.1"/>
    </source>
</evidence>
<proteinExistence type="inferred from homology"/>
<dbReference type="InterPro" id="IPR013123">
    <property type="entry name" value="SpoU_subst-bd"/>
</dbReference>
<dbReference type="GO" id="GO:0006396">
    <property type="term" value="P:RNA processing"/>
    <property type="evidence" value="ECO:0007669"/>
    <property type="project" value="InterPro"/>
</dbReference>
<dbReference type="SUPFAM" id="SSF55315">
    <property type="entry name" value="L30e-like"/>
    <property type="match status" value="1"/>
</dbReference>
<dbReference type="InterPro" id="IPR051259">
    <property type="entry name" value="rRNA_Methyltransferase"/>
</dbReference>
<dbReference type="SUPFAM" id="SSF75217">
    <property type="entry name" value="alpha/beta knot"/>
    <property type="match status" value="1"/>
</dbReference>
<reference evidence="5 6" key="1">
    <citation type="journal article" date="2010" name="J. Bacteriol.">
        <title>Genome sequence of Lentisphaera araneosa HTCC2155T, the type species of the order Lentisphaerales in the phylum Lentisphaerae.</title>
        <authorList>
            <person name="Thrash J.C."/>
            <person name="Cho J.C."/>
            <person name="Vergin K.L."/>
            <person name="Morris R.M."/>
            <person name="Giovannoni S.J."/>
        </authorList>
    </citation>
    <scope>NUCLEOTIDE SEQUENCE [LARGE SCALE GENOMIC DNA]</scope>
    <source>
        <strain evidence="5 6">HTCC2155</strain>
    </source>
</reference>
<evidence type="ECO:0000256" key="2">
    <source>
        <dbReference type="ARBA" id="ARBA00022603"/>
    </source>
</evidence>
<dbReference type="CDD" id="cd18104">
    <property type="entry name" value="SpoU-like_RNA-MTase"/>
    <property type="match status" value="1"/>
</dbReference>